<feature type="compositionally biased region" description="Low complexity" evidence="1">
    <location>
        <begin position="81"/>
        <end position="92"/>
    </location>
</feature>
<protein>
    <submittedName>
        <fullName evidence="2">Uncharacterized protein</fullName>
    </submittedName>
</protein>
<name>A0AAD4DEQ1_9FUNG</name>
<gene>
    <name evidence="2" type="ORF">BGZ95_008239</name>
</gene>
<feature type="compositionally biased region" description="Basic and acidic residues" evidence="1">
    <location>
        <begin position="40"/>
        <end position="51"/>
    </location>
</feature>
<evidence type="ECO:0000256" key="1">
    <source>
        <dbReference type="SAM" id="MobiDB-lite"/>
    </source>
</evidence>
<evidence type="ECO:0000313" key="3">
    <source>
        <dbReference type="Proteomes" id="UP001194580"/>
    </source>
</evidence>
<comment type="caution">
    <text evidence="2">The sequence shown here is derived from an EMBL/GenBank/DDBJ whole genome shotgun (WGS) entry which is preliminary data.</text>
</comment>
<keyword evidence="3" id="KW-1185">Reference proteome</keyword>
<dbReference type="EMBL" id="JAAAIL010000425">
    <property type="protein sequence ID" value="KAG0275902.1"/>
    <property type="molecule type" value="Genomic_DNA"/>
</dbReference>
<feature type="region of interest" description="Disordered" evidence="1">
    <location>
        <begin position="1"/>
        <end position="172"/>
    </location>
</feature>
<accession>A0AAD4DEQ1</accession>
<feature type="compositionally biased region" description="Basic and acidic residues" evidence="1">
    <location>
        <begin position="59"/>
        <end position="80"/>
    </location>
</feature>
<dbReference type="AlphaFoldDB" id="A0AAD4DEQ1"/>
<organism evidence="2 3">
    <name type="scientific">Linnemannia exigua</name>
    <dbReference type="NCBI Taxonomy" id="604196"/>
    <lineage>
        <taxon>Eukaryota</taxon>
        <taxon>Fungi</taxon>
        <taxon>Fungi incertae sedis</taxon>
        <taxon>Mucoromycota</taxon>
        <taxon>Mortierellomycotina</taxon>
        <taxon>Mortierellomycetes</taxon>
        <taxon>Mortierellales</taxon>
        <taxon>Mortierellaceae</taxon>
        <taxon>Linnemannia</taxon>
    </lineage>
</organism>
<feature type="compositionally biased region" description="Polar residues" evidence="1">
    <location>
        <begin position="30"/>
        <end position="39"/>
    </location>
</feature>
<sequence length="232" mass="25434">MKTNTAKPKKHTSELQPEGSKKPIAKNPKVKSSNTTNVTKSKDKVQTDKSLKLNHKLKKKEDAALAKAAKKEVQTSKEEVSGSITASPSSASDDNQNTKKELLTNKSLSGDGESASECKSQKWYAPNMDMEDFAASQPTFPRPIKNCHLRKGKDEDEDFYAQPSTKRKKESVHNPAIWKIISGGTTDSLQSLDSTTATTMTVTDKAIQDKTKTTSTVEVPSPEVNFVYPSLD</sequence>
<dbReference type="Proteomes" id="UP001194580">
    <property type="component" value="Unassembled WGS sequence"/>
</dbReference>
<evidence type="ECO:0000313" key="2">
    <source>
        <dbReference type="EMBL" id="KAG0275902.1"/>
    </source>
</evidence>
<reference evidence="2" key="1">
    <citation type="journal article" date="2020" name="Fungal Divers.">
        <title>Resolving the Mortierellaceae phylogeny through synthesis of multi-gene phylogenetics and phylogenomics.</title>
        <authorList>
            <person name="Vandepol N."/>
            <person name="Liber J."/>
            <person name="Desiro A."/>
            <person name="Na H."/>
            <person name="Kennedy M."/>
            <person name="Barry K."/>
            <person name="Grigoriev I.V."/>
            <person name="Miller A.N."/>
            <person name="O'Donnell K."/>
            <person name="Stajich J.E."/>
            <person name="Bonito G."/>
        </authorList>
    </citation>
    <scope>NUCLEOTIDE SEQUENCE</scope>
    <source>
        <strain evidence="2">NRRL 28262</strain>
    </source>
</reference>
<proteinExistence type="predicted"/>